<evidence type="ECO:0000313" key="1">
    <source>
        <dbReference type="EMBL" id="JAG99566.1"/>
    </source>
</evidence>
<organism evidence="1">
    <name type="scientific">Anguilla anguilla</name>
    <name type="common">European freshwater eel</name>
    <name type="synonym">Muraena anguilla</name>
    <dbReference type="NCBI Taxonomy" id="7936"/>
    <lineage>
        <taxon>Eukaryota</taxon>
        <taxon>Metazoa</taxon>
        <taxon>Chordata</taxon>
        <taxon>Craniata</taxon>
        <taxon>Vertebrata</taxon>
        <taxon>Euteleostomi</taxon>
        <taxon>Actinopterygii</taxon>
        <taxon>Neopterygii</taxon>
        <taxon>Teleostei</taxon>
        <taxon>Anguilliformes</taxon>
        <taxon>Anguillidae</taxon>
        <taxon>Anguilla</taxon>
    </lineage>
</organism>
<dbReference type="AlphaFoldDB" id="A0A0E9P5K8"/>
<name>A0A0E9P5K8_ANGAN</name>
<dbReference type="EMBL" id="GBXM01109010">
    <property type="protein sequence ID" value="JAG99566.1"/>
    <property type="molecule type" value="Transcribed_RNA"/>
</dbReference>
<protein>
    <submittedName>
        <fullName evidence="1">Uncharacterized protein</fullName>
    </submittedName>
</protein>
<proteinExistence type="predicted"/>
<reference evidence="1" key="1">
    <citation type="submission" date="2014-11" db="EMBL/GenBank/DDBJ databases">
        <authorList>
            <person name="Amaro Gonzalez C."/>
        </authorList>
    </citation>
    <scope>NUCLEOTIDE SEQUENCE</scope>
</reference>
<reference evidence="1" key="2">
    <citation type="journal article" date="2015" name="Fish Shellfish Immunol.">
        <title>Early steps in the European eel (Anguilla anguilla)-Vibrio vulnificus interaction in the gills: Role of the RtxA13 toxin.</title>
        <authorList>
            <person name="Callol A."/>
            <person name="Pajuelo D."/>
            <person name="Ebbesson L."/>
            <person name="Teles M."/>
            <person name="MacKenzie S."/>
            <person name="Amaro C."/>
        </authorList>
    </citation>
    <scope>NUCLEOTIDE SEQUENCE</scope>
</reference>
<sequence>MCKTECFFLSFLTLNQLIFYISEISKMGCFSFNNNHQIITFVCT</sequence>
<accession>A0A0E9P5K8</accession>